<gene>
    <name evidence="2" type="ORF">PVK37_23695</name>
</gene>
<dbReference type="RefSeq" id="WP_275029960.1">
    <property type="nucleotide sequence ID" value="NZ_CP118615.1"/>
</dbReference>
<organism evidence="2 3">
    <name type="scientific">Micromonospora cathayae</name>
    <dbReference type="NCBI Taxonomy" id="3028804"/>
    <lineage>
        <taxon>Bacteria</taxon>
        <taxon>Bacillati</taxon>
        <taxon>Actinomycetota</taxon>
        <taxon>Actinomycetes</taxon>
        <taxon>Micromonosporales</taxon>
        <taxon>Micromonosporaceae</taxon>
        <taxon>Micromonospora</taxon>
    </lineage>
</organism>
<protein>
    <submittedName>
        <fullName evidence="2">Nuclear transport factor 2 family protein</fullName>
    </submittedName>
</protein>
<evidence type="ECO:0000313" key="3">
    <source>
        <dbReference type="Proteomes" id="UP001219605"/>
    </source>
</evidence>
<accession>A0ABY7ZKP2</accession>
<dbReference type="Gene3D" id="3.10.450.50">
    <property type="match status" value="1"/>
</dbReference>
<reference evidence="2 3" key="1">
    <citation type="submission" date="2023-02" db="EMBL/GenBank/DDBJ databases">
        <authorList>
            <person name="Mo P."/>
        </authorList>
    </citation>
    <scope>NUCLEOTIDE SEQUENCE [LARGE SCALE GENOMIC DNA]</scope>
    <source>
        <strain evidence="2 3">HUAS 3</strain>
    </source>
</reference>
<dbReference type="EMBL" id="CP118615">
    <property type="protein sequence ID" value="WDZ83443.1"/>
    <property type="molecule type" value="Genomic_DNA"/>
</dbReference>
<keyword evidence="3" id="KW-1185">Reference proteome</keyword>
<dbReference type="Proteomes" id="UP001219605">
    <property type="component" value="Chromosome"/>
</dbReference>
<dbReference type="SUPFAM" id="SSF54427">
    <property type="entry name" value="NTF2-like"/>
    <property type="match status" value="1"/>
</dbReference>
<evidence type="ECO:0000259" key="1">
    <source>
        <dbReference type="Pfam" id="PF12680"/>
    </source>
</evidence>
<proteinExistence type="predicted"/>
<sequence>MSSHGGLRTRSAAVTAAGVDHVRLSYHYLDIGDIDAYGSLLDEHVQVRRPDLALGCGRAEVLRTHAQVAGPPSRHQIYKVIADGDAVAVTGRWTAPSTGRRDHRDGVDFVDVFTLTDEGMLLGYRRFYYLAPG</sequence>
<feature type="domain" description="SnoaL-like" evidence="1">
    <location>
        <begin position="24"/>
        <end position="117"/>
    </location>
</feature>
<dbReference type="InterPro" id="IPR037401">
    <property type="entry name" value="SnoaL-like"/>
</dbReference>
<name>A0ABY7ZKP2_9ACTN</name>
<dbReference type="InterPro" id="IPR032710">
    <property type="entry name" value="NTF2-like_dom_sf"/>
</dbReference>
<dbReference type="Pfam" id="PF12680">
    <property type="entry name" value="SnoaL_2"/>
    <property type="match status" value="1"/>
</dbReference>
<evidence type="ECO:0000313" key="2">
    <source>
        <dbReference type="EMBL" id="WDZ83443.1"/>
    </source>
</evidence>